<evidence type="ECO:0000313" key="2">
    <source>
        <dbReference type="EMBL" id="TWT35729.1"/>
    </source>
</evidence>
<feature type="signal peptide" evidence="1">
    <location>
        <begin position="1"/>
        <end position="22"/>
    </location>
</feature>
<sequence length="215" mass="22173" precursor="true">MNSMLRLAAAAIAVGFLSPVLAQTPDASLQQPDITVVGFHCCEPTCGCDDACCDPSCGCAAGECCDGGCCNNGCCGRECCVATVERVKVEKHCWCTEAKKVCVPKVVCPWADGGSGLTLFSFLRKRGGACCGDACVCGDGCCESGCCGNGCCGNGCGCLKPRCGKVICVNDLVKKKYECEECVCKWEVRRLPPCCDCCGAGCPDCCGGACCDCVE</sequence>
<evidence type="ECO:0000256" key="1">
    <source>
        <dbReference type="SAM" id="SignalP"/>
    </source>
</evidence>
<accession>A0A5C5VCY2</accession>
<evidence type="ECO:0008006" key="4">
    <source>
        <dbReference type="Google" id="ProtNLM"/>
    </source>
</evidence>
<proteinExistence type="predicted"/>
<keyword evidence="1" id="KW-0732">Signal</keyword>
<gene>
    <name evidence="2" type="ORF">KOR34_06230</name>
</gene>
<protein>
    <recommendedName>
        <fullName evidence="4">Stigma-specific protein, Stig1</fullName>
    </recommendedName>
</protein>
<comment type="caution">
    <text evidence="2">The sequence shown here is derived from an EMBL/GenBank/DDBJ whole genome shotgun (WGS) entry which is preliminary data.</text>
</comment>
<organism evidence="2 3">
    <name type="scientific">Posidoniimonas corsicana</name>
    <dbReference type="NCBI Taxonomy" id="1938618"/>
    <lineage>
        <taxon>Bacteria</taxon>
        <taxon>Pseudomonadati</taxon>
        <taxon>Planctomycetota</taxon>
        <taxon>Planctomycetia</taxon>
        <taxon>Pirellulales</taxon>
        <taxon>Lacipirellulaceae</taxon>
        <taxon>Posidoniimonas</taxon>
    </lineage>
</organism>
<name>A0A5C5VCY2_9BACT</name>
<keyword evidence="3" id="KW-1185">Reference proteome</keyword>
<feature type="chain" id="PRO_5023115835" description="Stigma-specific protein, Stig1" evidence="1">
    <location>
        <begin position="23"/>
        <end position="215"/>
    </location>
</feature>
<dbReference type="AlphaFoldDB" id="A0A5C5VCY2"/>
<reference evidence="2 3" key="1">
    <citation type="submission" date="2019-02" db="EMBL/GenBank/DDBJ databases">
        <title>Deep-cultivation of Planctomycetes and their phenomic and genomic characterization uncovers novel biology.</title>
        <authorList>
            <person name="Wiegand S."/>
            <person name="Jogler M."/>
            <person name="Boedeker C."/>
            <person name="Pinto D."/>
            <person name="Vollmers J."/>
            <person name="Rivas-Marin E."/>
            <person name="Kohn T."/>
            <person name="Peeters S.H."/>
            <person name="Heuer A."/>
            <person name="Rast P."/>
            <person name="Oberbeckmann S."/>
            <person name="Bunk B."/>
            <person name="Jeske O."/>
            <person name="Meyerdierks A."/>
            <person name="Storesund J.E."/>
            <person name="Kallscheuer N."/>
            <person name="Luecker S."/>
            <person name="Lage O.M."/>
            <person name="Pohl T."/>
            <person name="Merkel B.J."/>
            <person name="Hornburger P."/>
            <person name="Mueller R.-W."/>
            <person name="Bruemmer F."/>
            <person name="Labrenz M."/>
            <person name="Spormann A.M."/>
            <person name="Op Den Camp H."/>
            <person name="Overmann J."/>
            <person name="Amann R."/>
            <person name="Jetten M.S.M."/>
            <person name="Mascher T."/>
            <person name="Medema M.H."/>
            <person name="Devos D.P."/>
            <person name="Kaster A.-K."/>
            <person name="Ovreas L."/>
            <person name="Rohde M."/>
            <person name="Galperin M.Y."/>
            <person name="Jogler C."/>
        </authorList>
    </citation>
    <scope>NUCLEOTIDE SEQUENCE [LARGE SCALE GENOMIC DNA]</scope>
    <source>
        <strain evidence="2 3">KOR34</strain>
    </source>
</reference>
<dbReference type="EMBL" id="SIHJ01000001">
    <property type="protein sequence ID" value="TWT35729.1"/>
    <property type="molecule type" value="Genomic_DNA"/>
</dbReference>
<dbReference type="Proteomes" id="UP000316714">
    <property type="component" value="Unassembled WGS sequence"/>
</dbReference>
<evidence type="ECO:0000313" key="3">
    <source>
        <dbReference type="Proteomes" id="UP000316714"/>
    </source>
</evidence>